<evidence type="ECO:0008006" key="5">
    <source>
        <dbReference type="Google" id="ProtNLM"/>
    </source>
</evidence>
<evidence type="ECO:0000313" key="3">
    <source>
        <dbReference type="EMBL" id="KAL3359780.1"/>
    </source>
</evidence>
<dbReference type="Pfam" id="PF01107">
    <property type="entry name" value="MP"/>
    <property type="match status" value="1"/>
</dbReference>
<reference evidence="3 4" key="1">
    <citation type="submission" date="2024-05" db="EMBL/GenBank/DDBJ databases">
        <title>De novo assembly of an allotetraploid wild potato.</title>
        <authorList>
            <person name="Hosaka A.J."/>
        </authorList>
    </citation>
    <scope>NUCLEOTIDE SEQUENCE [LARGE SCALE GENOMIC DNA]</scope>
    <source>
        <tissue evidence="3">Young leaves</tissue>
    </source>
</reference>
<dbReference type="AlphaFoldDB" id="A0ABD2TTN5"/>
<gene>
    <name evidence="2" type="ORF">AABB24_016327</name>
    <name evidence="3" type="ORF">AABB24_016334</name>
</gene>
<dbReference type="InterPro" id="IPR051596">
    <property type="entry name" value="Caulimoviridae_Movement"/>
</dbReference>
<evidence type="ECO:0000313" key="2">
    <source>
        <dbReference type="EMBL" id="KAL3359749.1"/>
    </source>
</evidence>
<dbReference type="PANTHER" id="PTHR47599">
    <property type="entry name" value="CELL-TO-CELL MOVEMENT PROTEIN"/>
    <property type="match status" value="1"/>
</dbReference>
<evidence type="ECO:0000256" key="1">
    <source>
        <dbReference type="SAM" id="MobiDB-lite"/>
    </source>
</evidence>
<accession>A0ABD2TTN5</accession>
<dbReference type="EMBL" id="JBJKTR010000009">
    <property type="protein sequence ID" value="KAL3359749.1"/>
    <property type="molecule type" value="Genomic_DNA"/>
</dbReference>
<keyword evidence="4" id="KW-1185">Reference proteome</keyword>
<feature type="region of interest" description="Disordered" evidence="1">
    <location>
        <begin position="333"/>
        <end position="356"/>
    </location>
</feature>
<comment type="caution">
    <text evidence="3">The sequence shown here is derived from an EMBL/GenBank/DDBJ whole genome shotgun (WGS) entry which is preliminary data.</text>
</comment>
<dbReference type="InterPro" id="IPR028919">
    <property type="entry name" value="Viral_movement"/>
</dbReference>
<dbReference type="EMBL" id="JBJKTR010000009">
    <property type="protein sequence ID" value="KAL3359780.1"/>
    <property type="molecule type" value="Genomic_DNA"/>
</dbReference>
<evidence type="ECO:0000313" key="4">
    <source>
        <dbReference type="Proteomes" id="UP001627284"/>
    </source>
</evidence>
<name>A0ABD2TTN5_9SOLN</name>
<organism evidence="3 4">
    <name type="scientific">Solanum stoloniferum</name>
    <dbReference type="NCBI Taxonomy" id="62892"/>
    <lineage>
        <taxon>Eukaryota</taxon>
        <taxon>Viridiplantae</taxon>
        <taxon>Streptophyta</taxon>
        <taxon>Embryophyta</taxon>
        <taxon>Tracheophyta</taxon>
        <taxon>Spermatophyta</taxon>
        <taxon>Magnoliopsida</taxon>
        <taxon>eudicotyledons</taxon>
        <taxon>Gunneridae</taxon>
        <taxon>Pentapetalae</taxon>
        <taxon>asterids</taxon>
        <taxon>lamiids</taxon>
        <taxon>Solanales</taxon>
        <taxon>Solanaceae</taxon>
        <taxon>Solanoideae</taxon>
        <taxon>Solaneae</taxon>
        <taxon>Solanum</taxon>
    </lineage>
</organism>
<dbReference type="PANTHER" id="PTHR47599:SF2">
    <property type="match status" value="1"/>
</dbReference>
<sequence>MDLGDTSTKSTRLEEVDIPQNLDLLNKWTIPKVNIKTIYDYGWFDKISNKQLIKTTEQSLALNSSEQTIRLLNKRDIDLYRSQYKFLHIGMVQIAFKPLTLKGLPETFLAALRDARNLNFRQSLMGSIESTVAYGPVYFNAQPNLQLSLTDSNILDALTLNVKTHGYNYAVGSELICLSYRIYYKLLATLNPRCKLYDTSDQTILVETNFARSKVTTRRPIKWEEINFPTTWILDSVIPPDQLANAVTNSEYSHISQNSDGKICMQFDDKSVPYNRHSFASDRRLAIQHISPIECYGPARNRAASLHTLSTVISAEKQKIKIDPRLNIVQTNDKSSDISDKDIPSVSEMEFNPNDS</sequence>
<feature type="compositionally biased region" description="Basic and acidic residues" evidence="1">
    <location>
        <begin position="334"/>
        <end position="343"/>
    </location>
</feature>
<protein>
    <recommendedName>
        <fullName evidence="5">Movement protein</fullName>
    </recommendedName>
</protein>
<dbReference type="Proteomes" id="UP001627284">
    <property type="component" value="Unassembled WGS sequence"/>
</dbReference>
<proteinExistence type="predicted"/>